<dbReference type="Proteomes" id="UP000799778">
    <property type="component" value="Unassembled WGS sequence"/>
</dbReference>
<evidence type="ECO:0000313" key="2">
    <source>
        <dbReference type="EMBL" id="KAF2010714.1"/>
    </source>
</evidence>
<gene>
    <name evidence="2" type="ORF">BU24DRAFT_466494</name>
</gene>
<dbReference type="AlphaFoldDB" id="A0A6A5XD71"/>
<protein>
    <submittedName>
        <fullName evidence="2">Uncharacterized protein</fullName>
    </submittedName>
</protein>
<dbReference type="RefSeq" id="XP_033379053.1">
    <property type="nucleotide sequence ID" value="XM_033532368.1"/>
</dbReference>
<sequence>MTGFPPPTVPESSSEVTCAPNEQNREEPATETTFKWPGPDHYLNGIIPSIEIHEDQNGRQTVPSPLPIFPKPLALLYQNYSQAYQHKRKTWDYVNRTLPEIGSRLASNLLRHYFHSPQFSVRCPKSEICIFQDDQDSRSVYWFVTKAPQRDEPPKPTSPPEKEDILLTKVDSSSERIVLILAVETEASRADILRREVGKHGGFSFHASRRQHRSIEFQSRSWHSLALSKRDAHFNGGKIVILGNKDGKPVVEFYDCIRMDASPPIAPWGGPEDKSNAYSLEEDLENVDRMFRTIVDICE</sequence>
<evidence type="ECO:0000256" key="1">
    <source>
        <dbReference type="SAM" id="MobiDB-lite"/>
    </source>
</evidence>
<organism evidence="2 3">
    <name type="scientific">Aaosphaeria arxii CBS 175.79</name>
    <dbReference type="NCBI Taxonomy" id="1450172"/>
    <lineage>
        <taxon>Eukaryota</taxon>
        <taxon>Fungi</taxon>
        <taxon>Dikarya</taxon>
        <taxon>Ascomycota</taxon>
        <taxon>Pezizomycotina</taxon>
        <taxon>Dothideomycetes</taxon>
        <taxon>Pleosporomycetidae</taxon>
        <taxon>Pleosporales</taxon>
        <taxon>Pleosporales incertae sedis</taxon>
        <taxon>Aaosphaeria</taxon>
    </lineage>
</organism>
<name>A0A6A5XD71_9PLEO</name>
<dbReference type="EMBL" id="ML978075">
    <property type="protein sequence ID" value="KAF2010714.1"/>
    <property type="molecule type" value="Genomic_DNA"/>
</dbReference>
<feature type="region of interest" description="Disordered" evidence="1">
    <location>
        <begin position="1"/>
        <end position="35"/>
    </location>
</feature>
<proteinExistence type="predicted"/>
<dbReference type="GeneID" id="54289765"/>
<accession>A0A6A5XD71</accession>
<dbReference type="OrthoDB" id="3795687at2759"/>
<evidence type="ECO:0000313" key="3">
    <source>
        <dbReference type="Proteomes" id="UP000799778"/>
    </source>
</evidence>
<keyword evidence="3" id="KW-1185">Reference proteome</keyword>
<reference evidence="2" key="1">
    <citation type="journal article" date="2020" name="Stud. Mycol.">
        <title>101 Dothideomycetes genomes: a test case for predicting lifestyles and emergence of pathogens.</title>
        <authorList>
            <person name="Haridas S."/>
            <person name="Albert R."/>
            <person name="Binder M."/>
            <person name="Bloem J."/>
            <person name="Labutti K."/>
            <person name="Salamov A."/>
            <person name="Andreopoulos B."/>
            <person name="Baker S."/>
            <person name="Barry K."/>
            <person name="Bills G."/>
            <person name="Bluhm B."/>
            <person name="Cannon C."/>
            <person name="Castanera R."/>
            <person name="Culley D."/>
            <person name="Daum C."/>
            <person name="Ezra D."/>
            <person name="Gonzalez J."/>
            <person name="Henrissat B."/>
            <person name="Kuo A."/>
            <person name="Liang C."/>
            <person name="Lipzen A."/>
            <person name="Lutzoni F."/>
            <person name="Magnuson J."/>
            <person name="Mondo S."/>
            <person name="Nolan M."/>
            <person name="Ohm R."/>
            <person name="Pangilinan J."/>
            <person name="Park H.-J."/>
            <person name="Ramirez L."/>
            <person name="Alfaro M."/>
            <person name="Sun H."/>
            <person name="Tritt A."/>
            <person name="Yoshinaga Y."/>
            <person name="Zwiers L.-H."/>
            <person name="Turgeon B."/>
            <person name="Goodwin S."/>
            <person name="Spatafora J."/>
            <person name="Crous P."/>
            <person name="Grigoriev I."/>
        </authorList>
    </citation>
    <scope>NUCLEOTIDE SEQUENCE</scope>
    <source>
        <strain evidence="2">CBS 175.79</strain>
    </source>
</reference>